<evidence type="ECO:0000256" key="2">
    <source>
        <dbReference type="ARBA" id="ARBA00022723"/>
    </source>
</evidence>
<comment type="subcellular location">
    <subcellularLocation>
        <location evidence="1">Nucleus</location>
    </subcellularLocation>
</comment>
<dbReference type="PROSITE" id="PS00028">
    <property type="entry name" value="ZINC_FINGER_C2H2_1"/>
    <property type="match status" value="1"/>
</dbReference>
<keyword evidence="11" id="KW-1185">Reference proteome</keyword>
<dbReference type="SMART" id="SM00355">
    <property type="entry name" value="ZnF_C2H2"/>
    <property type="match status" value="2"/>
</dbReference>
<dbReference type="PROSITE" id="PS50157">
    <property type="entry name" value="ZINC_FINGER_C2H2_2"/>
    <property type="match status" value="2"/>
</dbReference>
<evidence type="ECO:0000256" key="3">
    <source>
        <dbReference type="ARBA" id="ARBA00022737"/>
    </source>
</evidence>
<reference evidence="10 11" key="1">
    <citation type="submission" date="2021-06" db="EMBL/GenBank/DDBJ databases">
        <title>Caerostris darwini draft genome.</title>
        <authorList>
            <person name="Kono N."/>
            <person name="Arakawa K."/>
        </authorList>
    </citation>
    <scope>NUCLEOTIDE SEQUENCE [LARGE SCALE GENOMIC DNA]</scope>
</reference>
<dbReference type="InterPro" id="IPR043359">
    <property type="entry name" value="GLI-like"/>
</dbReference>
<evidence type="ECO:0000256" key="1">
    <source>
        <dbReference type="ARBA" id="ARBA00004123"/>
    </source>
</evidence>
<dbReference type="GO" id="GO:0005634">
    <property type="term" value="C:nucleus"/>
    <property type="evidence" value="ECO:0007669"/>
    <property type="project" value="UniProtKB-SubCell"/>
</dbReference>
<dbReference type="AlphaFoldDB" id="A0AAV4UNN1"/>
<keyword evidence="4 7" id="KW-0863">Zinc-finger</keyword>
<organism evidence="10 11">
    <name type="scientific">Caerostris darwini</name>
    <dbReference type="NCBI Taxonomy" id="1538125"/>
    <lineage>
        <taxon>Eukaryota</taxon>
        <taxon>Metazoa</taxon>
        <taxon>Ecdysozoa</taxon>
        <taxon>Arthropoda</taxon>
        <taxon>Chelicerata</taxon>
        <taxon>Arachnida</taxon>
        <taxon>Araneae</taxon>
        <taxon>Araneomorphae</taxon>
        <taxon>Entelegynae</taxon>
        <taxon>Araneoidea</taxon>
        <taxon>Araneidae</taxon>
        <taxon>Caerostris</taxon>
    </lineage>
</organism>
<dbReference type="InterPro" id="IPR013087">
    <property type="entry name" value="Znf_C2H2_type"/>
</dbReference>
<proteinExistence type="predicted"/>
<keyword evidence="2" id="KW-0479">Metal-binding</keyword>
<evidence type="ECO:0000313" key="10">
    <source>
        <dbReference type="EMBL" id="GIY59326.1"/>
    </source>
</evidence>
<dbReference type="Gene3D" id="3.30.160.60">
    <property type="entry name" value="Classic Zinc Finger"/>
    <property type="match status" value="2"/>
</dbReference>
<feature type="region of interest" description="Disordered" evidence="8">
    <location>
        <begin position="1"/>
        <end position="21"/>
    </location>
</feature>
<feature type="compositionally biased region" description="Basic and acidic residues" evidence="8">
    <location>
        <begin position="1"/>
        <end position="15"/>
    </location>
</feature>
<dbReference type="InterPro" id="IPR036236">
    <property type="entry name" value="Znf_C2H2_sf"/>
</dbReference>
<protein>
    <submittedName>
        <fullName evidence="10">Zinc finger protein GLIS3</fullName>
    </submittedName>
</protein>
<dbReference type="PANTHER" id="PTHR45718:SF7">
    <property type="entry name" value="C2H2-TYPE DOMAIN-CONTAINING PROTEIN"/>
    <property type="match status" value="1"/>
</dbReference>
<feature type="domain" description="C2H2-type" evidence="9">
    <location>
        <begin position="330"/>
        <end position="360"/>
    </location>
</feature>
<dbReference type="EMBL" id="BPLQ01011645">
    <property type="protein sequence ID" value="GIY59326.1"/>
    <property type="molecule type" value="Genomic_DNA"/>
</dbReference>
<name>A0AAV4UNN1_9ARAC</name>
<dbReference type="FunFam" id="3.30.160.60:FF:000031">
    <property type="entry name" value="GLI family zinc finger 3"/>
    <property type="match status" value="1"/>
</dbReference>
<keyword evidence="6" id="KW-0539">Nucleus</keyword>
<dbReference type="GO" id="GO:0000981">
    <property type="term" value="F:DNA-binding transcription factor activity, RNA polymerase II-specific"/>
    <property type="evidence" value="ECO:0007669"/>
    <property type="project" value="TreeGrafter"/>
</dbReference>
<dbReference type="SUPFAM" id="SSF57667">
    <property type="entry name" value="beta-beta-alpha zinc fingers"/>
    <property type="match status" value="2"/>
</dbReference>
<evidence type="ECO:0000256" key="8">
    <source>
        <dbReference type="SAM" id="MobiDB-lite"/>
    </source>
</evidence>
<sequence>MHLERYPSSDGESRTFDSASSSPIYSNMFENSEHDISDWCDISGSDGLSLTNTLDGQMSSISYDVNSSQSEELPSDLADIPFGNLLSPAIDIDFNNPPSSPLYYHSEDSDDGSLDSMLSCGDNVDIPCSQQLHVCPSKINLVDNVWKTSMIQNDDESPLNMTCVAKNRNDLTVSQAEDLDKSVQQWFDNCKLSDLKGTDVSELLNYDDKLKEWYYPSLDCGIIDYSSDAIDFASYRNRVFSDCEDIQMNVHQDYISACAEGSVAIDRSRIFIDNQNESLNLNTDGCIKREKDATGLDCRSASRIGKSAEDQRQSEWPQGRNRKTFGSGSYICCWVDCKTVFQSQSGLVRHIEKFHVDQRKREDFSCLWVGCPRKLRPFNARYKLLIHMRVHSGEKPNKCMVRDHFRFLFLIHSVQRFSQNGLLGQRFSDFFGSF</sequence>
<dbReference type="GO" id="GO:0008270">
    <property type="term" value="F:zinc ion binding"/>
    <property type="evidence" value="ECO:0007669"/>
    <property type="project" value="UniProtKB-KW"/>
</dbReference>
<evidence type="ECO:0000313" key="11">
    <source>
        <dbReference type="Proteomes" id="UP001054837"/>
    </source>
</evidence>
<gene>
    <name evidence="10" type="primary">GLIS3</name>
    <name evidence="10" type="ORF">CDAR_514241</name>
</gene>
<evidence type="ECO:0000256" key="4">
    <source>
        <dbReference type="ARBA" id="ARBA00022771"/>
    </source>
</evidence>
<dbReference type="InterPro" id="IPR056436">
    <property type="entry name" value="Znf-C2H2_ZIC1-5/GLI1-3-like"/>
</dbReference>
<keyword evidence="5" id="KW-0862">Zinc</keyword>
<evidence type="ECO:0000256" key="5">
    <source>
        <dbReference type="ARBA" id="ARBA00022833"/>
    </source>
</evidence>
<dbReference type="GO" id="GO:0000978">
    <property type="term" value="F:RNA polymerase II cis-regulatory region sequence-specific DNA binding"/>
    <property type="evidence" value="ECO:0007669"/>
    <property type="project" value="TreeGrafter"/>
</dbReference>
<evidence type="ECO:0000256" key="7">
    <source>
        <dbReference type="PROSITE-ProRule" id="PRU00042"/>
    </source>
</evidence>
<evidence type="ECO:0000259" key="9">
    <source>
        <dbReference type="PROSITE" id="PS50157"/>
    </source>
</evidence>
<dbReference type="Proteomes" id="UP001054837">
    <property type="component" value="Unassembled WGS sequence"/>
</dbReference>
<keyword evidence="3" id="KW-0677">Repeat</keyword>
<dbReference type="GO" id="GO:0140297">
    <property type="term" value="F:DNA-binding transcription factor binding"/>
    <property type="evidence" value="ECO:0007669"/>
    <property type="project" value="UniProtKB-ARBA"/>
</dbReference>
<feature type="domain" description="C2H2-type" evidence="9">
    <location>
        <begin position="369"/>
        <end position="396"/>
    </location>
</feature>
<evidence type="ECO:0000256" key="6">
    <source>
        <dbReference type="ARBA" id="ARBA00023242"/>
    </source>
</evidence>
<comment type="caution">
    <text evidence="10">The sequence shown here is derived from an EMBL/GenBank/DDBJ whole genome shotgun (WGS) entry which is preliminary data.</text>
</comment>
<accession>A0AAV4UNN1</accession>
<dbReference type="PANTHER" id="PTHR45718">
    <property type="entry name" value="TRANSCRIPTIONAL ACTIVATOR CUBITUS INTERRUPTUS"/>
    <property type="match status" value="1"/>
</dbReference>
<dbReference type="Pfam" id="PF23561">
    <property type="entry name" value="zf-C2H2_15"/>
    <property type="match status" value="1"/>
</dbReference>